<evidence type="ECO:0000313" key="1">
    <source>
        <dbReference type="EMBL" id="KAJ5494908.1"/>
    </source>
</evidence>
<name>A0A9W9XL67_9EURO</name>
<keyword evidence="2" id="KW-1185">Reference proteome</keyword>
<dbReference type="AlphaFoldDB" id="A0A9W9XL67"/>
<dbReference type="Gene3D" id="1.25.40.20">
    <property type="entry name" value="Ankyrin repeat-containing domain"/>
    <property type="match status" value="2"/>
</dbReference>
<dbReference type="EMBL" id="JAPWDQ010000001">
    <property type="protein sequence ID" value="KAJ5494908.1"/>
    <property type="molecule type" value="Genomic_DNA"/>
</dbReference>
<dbReference type="RefSeq" id="XP_056793921.1">
    <property type="nucleotide sequence ID" value="XM_056929628.1"/>
</dbReference>
<sequence>MTATQLLGLPAEILYAIADNFEYASDLNNFTQTCRHVYSVLTPRLEHSFMPAPTPENIHHIIIEGNTLSLARMLSLKSVQDVQMANVLSLGRMASEHCQFKILELLVELYGSAWYIEDVLDHAADWCPVLDEALRQDCSKLLETLNVHLSSRPGDSNRMIRLLNAATSGGLTALVVYLASRARDKNLGTFSFAARFNPPLLTAASSGQLTCLRSLIEGFCISSDTSQSRTPLKIQDQFLLLASRLIYVAAASGHDEVVRYLLQTNAVDVLRENPDIEGLNECFLKSSDVSRELTVDLFHGLPDIETLNGSSLRSFHISNESAVELILAELRDLSFHMSTPEGKAHPRAFLWAIFTNNIIFVQRLLESGHVPQDEPGNTPALALRRGLNLAIRRCHVNICELILAKLTTANAPIGTSQYMEHLSLALATKNASIARVILHAGTDLCCLPLRRIKFQRLLKLCWIAAGN</sequence>
<dbReference type="InterPro" id="IPR036770">
    <property type="entry name" value="Ankyrin_rpt-contain_sf"/>
</dbReference>
<reference evidence="1" key="1">
    <citation type="submission" date="2022-12" db="EMBL/GenBank/DDBJ databases">
        <authorList>
            <person name="Petersen C."/>
        </authorList>
    </citation>
    <scope>NUCLEOTIDE SEQUENCE</scope>
    <source>
        <strain evidence="1">IBT 30728</strain>
    </source>
</reference>
<evidence type="ECO:0000313" key="2">
    <source>
        <dbReference type="Proteomes" id="UP001148312"/>
    </source>
</evidence>
<proteinExistence type="predicted"/>
<dbReference type="Proteomes" id="UP001148312">
    <property type="component" value="Unassembled WGS sequence"/>
</dbReference>
<dbReference type="PANTHER" id="PTHR24198">
    <property type="entry name" value="ANKYRIN REPEAT AND PROTEIN KINASE DOMAIN-CONTAINING PROTEIN"/>
    <property type="match status" value="1"/>
</dbReference>
<dbReference type="SUPFAM" id="SSF48403">
    <property type="entry name" value="Ankyrin repeat"/>
    <property type="match status" value="1"/>
</dbReference>
<dbReference type="GeneID" id="81619877"/>
<reference evidence="1" key="2">
    <citation type="journal article" date="2023" name="IMA Fungus">
        <title>Comparative genomic study of the Penicillium genus elucidates a diverse pangenome and 15 lateral gene transfer events.</title>
        <authorList>
            <person name="Petersen C."/>
            <person name="Sorensen T."/>
            <person name="Nielsen M.R."/>
            <person name="Sondergaard T.E."/>
            <person name="Sorensen J.L."/>
            <person name="Fitzpatrick D.A."/>
            <person name="Frisvad J.C."/>
            <person name="Nielsen K.L."/>
        </authorList>
    </citation>
    <scope>NUCLEOTIDE SEQUENCE</scope>
    <source>
        <strain evidence="1">IBT 30728</strain>
    </source>
</reference>
<gene>
    <name evidence="1" type="ORF">N7539_000024</name>
</gene>
<protein>
    <submittedName>
        <fullName evidence="1">Uncharacterized protein</fullName>
    </submittedName>
</protein>
<organism evidence="1 2">
    <name type="scientific">Penicillium diatomitis</name>
    <dbReference type="NCBI Taxonomy" id="2819901"/>
    <lineage>
        <taxon>Eukaryota</taxon>
        <taxon>Fungi</taxon>
        <taxon>Dikarya</taxon>
        <taxon>Ascomycota</taxon>
        <taxon>Pezizomycotina</taxon>
        <taxon>Eurotiomycetes</taxon>
        <taxon>Eurotiomycetidae</taxon>
        <taxon>Eurotiales</taxon>
        <taxon>Aspergillaceae</taxon>
        <taxon>Penicillium</taxon>
    </lineage>
</organism>
<dbReference type="PANTHER" id="PTHR24198:SF194">
    <property type="entry name" value="INVERSIN-A"/>
    <property type="match status" value="1"/>
</dbReference>
<accession>A0A9W9XL67</accession>
<comment type="caution">
    <text evidence="1">The sequence shown here is derived from an EMBL/GenBank/DDBJ whole genome shotgun (WGS) entry which is preliminary data.</text>
</comment>